<dbReference type="Proteomes" id="UP000594454">
    <property type="component" value="Chromosome 2"/>
</dbReference>
<gene>
    <name evidence="10" type="ORF">HERILL_LOCUS6082</name>
</gene>
<keyword evidence="5" id="KW-0735">Signal-anchor</keyword>
<reference evidence="10 11" key="1">
    <citation type="submission" date="2020-11" db="EMBL/GenBank/DDBJ databases">
        <authorList>
            <person name="Wallbank WR R."/>
            <person name="Pardo Diaz C."/>
            <person name="Kozak K."/>
            <person name="Martin S."/>
            <person name="Jiggins C."/>
            <person name="Moest M."/>
            <person name="Warren A I."/>
            <person name="Generalovic N T."/>
            <person name="Byers J.R.P. K."/>
            <person name="Montejo-Kovacevich G."/>
            <person name="Yen C E."/>
        </authorList>
    </citation>
    <scope>NUCLEOTIDE SEQUENCE [LARGE SCALE GENOMIC DNA]</scope>
</reference>
<sequence>MEILFFNRVPKVGSESMMALIKELGRHNIFDVRANGPEKGVPQFLNRHHQQDYASIVAGLMEPAAYMRHFSYMNFTELNLPRPIYMNLVRDPVERVISWHYYIRSPWYLVLRKQRFPDIKMPKPQWFKKDFESCVLSGDPECTFEQETLSTGSGHMRQTLFFCGHSRKDCLPFNSVKAMQIAKQNVEKDYAVVGSWEDTNITLTVLEHYIPRFFKGALNLFEKNKETFISTNKNKAKPIVSETVKDIVRRNFTNEIEFYQFCKQRLYKQYLALKIDPNFR</sequence>
<evidence type="ECO:0000256" key="2">
    <source>
        <dbReference type="ARBA" id="ARBA00010569"/>
    </source>
</evidence>
<keyword evidence="4" id="KW-0812">Transmembrane</keyword>
<evidence type="ECO:0000256" key="3">
    <source>
        <dbReference type="ARBA" id="ARBA00022679"/>
    </source>
</evidence>
<dbReference type="InParanoid" id="A0A7R8ULJ6"/>
<dbReference type="OrthoDB" id="10019582at2759"/>
<accession>A0A7R8ULJ6</accession>
<evidence type="ECO:0000256" key="8">
    <source>
        <dbReference type="ARBA" id="ARBA00023136"/>
    </source>
</evidence>
<dbReference type="GO" id="GO:0000139">
    <property type="term" value="C:Golgi membrane"/>
    <property type="evidence" value="ECO:0007669"/>
    <property type="project" value="UniProtKB-SubCell"/>
</dbReference>
<dbReference type="InterPro" id="IPR007734">
    <property type="entry name" value="Heparan_SO4_2-O-STrfase"/>
</dbReference>
<evidence type="ECO:0000256" key="4">
    <source>
        <dbReference type="ARBA" id="ARBA00022692"/>
    </source>
</evidence>
<keyword evidence="11" id="KW-1185">Reference proteome</keyword>
<keyword evidence="7" id="KW-0333">Golgi apparatus</keyword>
<keyword evidence="6" id="KW-1133">Transmembrane helix</keyword>
<dbReference type="InterPro" id="IPR005331">
    <property type="entry name" value="Sulfotransferase"/>
</dbReference>
<comment type="subcellular location">
    <subcellularLocation>
        <location evidence="1">Golgi apparatus membrane</location>
        <topology evidence="1">Single-pass type II membrane protein</topology>
    </subcellularLocation>
</comment>
<protein>
    <recommendedName>
        <fullName evidence="12">Heparan sulfate 2-O-sulfotransferase pipe</fullName>
    </recommendedName>
</protein>
<evidence type="ECO:0000313" key="11">
    <source>
        <dbReference type="Proteomes" id="UP000594454"/>
    </source>
</evidence>
<dbReference type="OMA" id="GRRHENR"/>
<dbReference type="EMBL" id="LR899010">
    <property type="protein sequence ID" value="CAD7083098.1"/>
    <property type="molecule type" value="Genomic_DNA"/>
</dbReference>
<evidence type="ECO:0000256" key="9">
    <source>
        <dbReference type="ARBA" id="ARBA00023180"/>
    </source>
</evidence>
<evidence type="ECO:0000256" key="6">
    <source>
        <dbReference type="ARBA" id="ARBA00022989"/>
    </source>
</evidence>
<dbReference type="Pfam" id="PF03567">
    <property type="entry name" value="Sulfotransfer_2"/>
    <property type="match status" value="1"/>
</dbReference>
<keyword evidence="3" id="KW-0808">Transferase</keyword>
<evidence type="ECO:0000256" key="7">
    <source>
        <dbReference type="ARBA" id="ARBA00023034"/>
    </source>
</evidence>
<dbReference type="AlphaFoldDB" id="A0A7R8ULJ6"/>
<comment type="similarity">
    <text evidence="2">Belongs to the sulfotransferase 3 family.</text>
</comment>
<dbReference type="PANTHER" id="PTHR12129">
    <property type="entry name" value="HEPARAN SULFATE 2-O-SULFOTRANSFERASE"/>
    <property type="match status" value="1"/>
</dbReference>
<dbReference type="FunFam" id="3.40.50.300:FF:001863">
    <property type="entry name" value="Heparan sulfate 2-o-sulfotransferase"/>
    <property type="match status" value="1"/>
</dbReference>
<evidence type="ECO:0008006" key="12">
    <source>
        <dbReference type="Google" id="ProtNLM"/>
    </source>
</evidence>
<dbReference type="SUPFAM" id="SSF52540">
    <property type="entry name" value="P-loop containing nucleoside triphosphate hydrolases"/>
    <property type="match status" value="1"/>
</dbReference>
<proteinExistence type="inferred from homology"/>
<dbReference type="PANTHER" id="PTHR12129:SF20">
    <property type="entry name" value="HEPARAN SULFATE 2-O-SULFOTRANSFERASE PIPE"/>
    <property type="match status" value="1"/>
</dbReference>
<organism evidence="10 11">
    <name type="scientific">Hermetia illucens</name>
    <name type="common">Black soldier fly</name>
    <dbReference type="NCBI Taxonomy" id="343691"/>
    <lineage>
        <taxon>Eukaryota</taxon>
        <taxon>Metazoa</taxon>
        <taxon>Ecdysozoa</taxon>
        <taxon>Arthropoda</taxon>
        <taxon>Hexapoda</taxon>
        <taxon>Insecta</taxon>
        <taxon>Pterygota</taxon>
        <taxon>Neoptera</taxon>
        <taxon>Endopterygota</taxon>
        <taxon>Diptera</taxon>
        <taxon>Brachycera</taxon>
        <taxon>Stratiomyomorpha</taxon>
        <taxon>Stratiomyidae</taxon>
        <taxon>Hermetiinae</taxon>
        <taxon>Hermetia</taxon>
    </lineage>
</organism>
<evidence type="ECO:0000313" key="10">
    <source>
        <dbReference type="EMBL" id="CAD7083098.1"/>
    </source>
</evidence>
<name>A0A7R8ULJ6_HERIL</name>
<evidence type="ECO:0000256" key="1">
    <source>
        <dbReference type="ARBA" id="ARBA00004323"/>
    </source>
</evidence>
<dbReference type="GO" id="GO:0008146">
    <property type="term" value="F:sulfotransferase activity"/>
    <property type="evidence" value="ECO:0007669"/>
    <property type="project" value="InterPro"/>
</dbReference>
<evidence type="ECO:0000256" key="5">
    <source>
        <dbReference type="ARBA" id="ARBA00022968"/>
    </source>
</evidence>
<dbReference type="Gene3D" id="3.40.50.300">
    <property type="entry name" value="P-loop containing nucleotide triphosphate hydrolases"/>
    <property type="match status" value="1"/>
</dbReference>
<dbReference type="InterPro" id="IPR027417">
    <property type="entry name" value="P-loop_NTPase"/>
</dbReference>
<keyword evidence="9" id="KW-0325">Glycoprotein</keyword>
<keyword evidence="8" id="KW-0472">Membrane</keyword>